<keyword evidence="2 4" id="KW-0863">Zinc-finger</keyword>
<dbReference type="OrthoDB" id="21204at2759"/>
<dbReference type="PANTHER" id="PTHR45931">
    <property type="entry name" value="SI:CH211-59O9.10"/>
    <property type="match status" value="1"/>
</dbReference>
<keyword evidence="8" id="KW-1185">Reference proteome</keyword>
<evidence type="ECO:0000313" key="7">
    <source>
        <dbReference type="EMBL" id="OAF70444.1"/>
    </source>
</evidence>
<name>A0A177BAI0_9BILA</name>
<sequence length="185" mass="21875">MYEFVNELITLFCLRIADLNIASRNIHCQFLIILSPQEPKDYVYNNITDSSIIGILFFVIGIWGCVKNKKSVDSYDYRIVNGLRCVRYTRYKKGIPKDCGICLNNYKFFDKLRILDCDHYYHHKCIIEWIDNYENYNCPICLTKINSDTDRYYSLNTSEPYDYGSLNETGQVKVSFYLMENEESC</sequence>
<dbReference type="SMART" id="SM00184">
    <property type="entry name" value="RING"/>
    <property type="match status" value="1"/>
</dbReference>
<keyword evidence="3" id="KW-0862">Zinc</keyword>
<dbReference type="GO" id="GO:0006511">
    <property type="term" value="P:ubiquitin-dependent protein catabolic process"/>
    <property type="evidence" value="ECO:0007669"/>
    <property type="project" value="TreeGrafter"/>
</dbReference>
<dbReference type="PANTHER" id="PTHR45931:SF3">
    <property type="entry name" value="RING ZINC FINGER-CONTAINING PROTEIN"/>
    <property type="match status" value="1"/>
</dbReference>
<keyword evidence="5" id="KW-1133">Transmembrane helix</keyword>
<evidence type="ECO:0000256" key="1">
    <source>
        <dbReference type="ARBA" id="ARBA00022723"/>
    </source>
</evidence>
<evidence type="ECO:0000256" key="5">
    <source>
        <dbReference type="SAM" id="Phobius"/>
    </source>
</evidence>
<keyword evidence="5" id="KW-0812">Transmembrane</keyword>
<comment type="caution">
    <text evidence="7">The sequence shown here is derived from an EMBL/GenBank/DDBJ whole genome shotgun (WGS) entry which is preliminary data.</text>
</comment>
<dbReference type="GO" id="GO:0008270">
    <property type="term" value="F:zinc ion binding"/>
    <property type="evidence" value="ECO:0007669"/>
    <property type="project" value="UniProtKB-KW"/>
</dbReference>
<dbReference type="Pfam" id="PF13639">
    <property type="entry name" value="zf-RING_2"/>
    <property type="match status" value="1"/>
</dbReference>
<dbReference type="EMBL" id="LWCA01000148">
    <property type="protein sequence ID" value="OAF70444.1"/>
    <property type="molecule type" value="Genomic_DNA"/>
</dbReference>
<dbReference type="GO" id="GO:0005634">
    <property type="term" value="C:nucleus"/>
    <property type="evidence" value="ECO:0007669"/>
    <property type="project" value="TreeGrafter"/>
</dbReference>
<dbReference type="Proteomes" id="UP000078046">
    <property type="component" value="Unassembled WGS sequence"/>
</dbReference>
<dbReference type="PROSITE" id="PS50089">
    <property type="entry name" value="ZF_RING_2"/>
    <property type="match status" value="1"/>
</dbReference>
<protein>
    <recommendedName>
        <fullName evidence="6">RING-type domain-containing protein</fullName>
    </recommendedName>
</protein>
<feature type="transmembrane region" description="Helical" evidence="5">
    <location>
        <begin position="47"/>
        <end position="66"/>
    </location>
</feature>
<dbReference type="Gene3D" id="3.30.40.10">
    <property type="entry name" value="Zinc/RING finger domain, C3HC4 (zinc finger)"/>
    <property type="match status" value="1"/>
</dbReference>
<accession>A0A177BAI0</accession>
<dbReference type="AlphaFoldDB" id="A0A177BAI0"/>
<dbReference type="InterPro" id="IPR051834">
    <property type="entry name" value="RING_finger_E3_ligase"/>
</dbReference>
<evidence type="ECO:0000259" key="6">
    <source>
        <dbReference type="PROSITE" id="PS50089"/>
    </source>
</evidence>
<organism evidence="7 8">
    <name type="scientific">Intoshia linei</name>
    <dbReference type="NCBI Taxonomy" id="1819745"/>
    <lineage>
        <taxon>Eukaryota</taxon>
        <taxon>Metazoa</taxon>
        <taxon>Spiralia</taxon>
        <taxon>Lophotrochozoa</taxon>
        <taxon>Mesozoa</taxon>
        <taxon>Orthonectida</taxon>
        <taxon>Rhopaluridae</taxon>
        <taxon>Intoshia</taxon>
    </lineage>
</organism>
<dbReference type="InterPro" id="IPR001841">
    <property type="entry name" value="Znf_RING"/>
</dbReference>
<gene>
    <name evidence="7" type="ORF">A3Q56_01812</name>
</gene>
<dbReference type="InterPro" id="IPR013083">
    <property type="entry name" value="Znf_RING/FYVE/PHD"/>
</dbReference>
<evidence type="ECO:0000256" key="3">
    <source>
        <dbReference type="ARBA" id="ARBA00022833"/>
    </source>
</evidence>
<keyword evidence="5" id="KW-0472">Membrane</keyword>
<proteinExistence type="predicted"/>
<evidence type="ECO:0000256" key="2">
    <source>
        <dbReference type="ARBA" id="ARBA00022771"/>
    </source>
</evidence>
<dbReference type="SUPFAM" id="SSF57850">
    <property type="entry name" value="RING/U-box"/>
    <property type="match status" value="1"/>
</dbReference>
<dbReference type="GO" id="GO:0061630">
    <property type="term" value="F:ubiquitin protein ligase activity"/>
    <property type="evidence" value="ECO:0007669"/>
    <property type="project" value="TreeGrafter"/>
</dbReference>
<feature type="domain" description="RING-type" evidence="6">
    <location>
        <begin position="99"/>
        <end position="141"/>
    </location>
</feature>
<keyword evidence="1" id="KW-0479">Metal-binding</keyword>
<evidence type="ECO:0000313" key="8">
    <source>
        <dbReference type="Proteomes" id="UP000078046"/>
    </source>
</evidence>
<reference evidence="7 8" key="1">
    <citation type="submission" date="2016-04" db="EMBL/GenBank/DDBJ databases">
        <title>The genome of Intoshia linei affirms orthonectids as highly simplified spiralians.</title>
        <authorList>
            <person name="Mikhailov K.V."/>
            <person name="Slusarev G.S."/>
            <person name="Nikitin M.A."/>
            <person name="Logacheva M.D."/>
            <person name="Penin A."/>
            <person name="Aleoshin V."/>
            <person name="Panchin Y.V."/>
        </authorList>
    </citation>
    <scope>NUCLEOTIDE SEQUENCE [LARGE SCALE GENOMIC DNA]</scope>
    <source>
        <strain evidence="7">Intl2013</strain>
        <tissue evidence="7">Whole animal</tissue>
    </source>
</reference>
<evidence type="ECO:0000256" key="4">
    <source>
        <dbReference type="PROSITE-ProRule" id="PRU00175"/>
    </source>
</evidence>